<accession>A0A4R3XTS8</accession>
<keyword evidence="4" id="KW-0975">Bacterial flagellum</keyword>
<dbReference type="PROSITE" id="PS00588">
    <property type="entry name" value="FLAGELLA_BB_ROD"/>
    <property type="match status" value="1"/>
</dbReference>
<dbReference type="InterPro" id="IPR019776">
    <property type="entry name" value="Flagellar_basal_body_rod_CS"/>
</dbReference>
<evidence type="ECO:0000313" key="8">
    <source>
        <dbReference type="Proteomes" id="UP000295367"/>
    </source>
</evidence>
<comment type="subcellular location">
    <subcellularLocation>
        <location evidence="1">Bacterial flagellum basal body</location>
    </subcellularLocation>
</comment>
<keyword evidence="7" id="KW-0969">Cilium</keyword>
<evidence type="ECO:0000256" key="1">
    <source>
        <dbReference type="ARBA" id="ARBA00004117"/>
    </source>
</evidence>
<evidence type="ECO:0000259" key="6">
    <source>
        <dbReference type="Pfam" id="PF00460"/>
    </source>
</evidence>
<feature type="domain" description="Flagellar basal body rod protein N-terminal" evidence="6">
    <location>
        <begin position="80"/>
        <end position="107"/>
    </location>
</feature>
<protein>
    <recommendedName>
        <fullName evidence="3">Flagellar basal body rod protein FlgB</fullName>
    </recommendedName>
</protein>
<dbReference type="InterPro" id="IPR001444">
    <property type="entry name" value="Flag_bb_rod_N"/>
</dbReference>
<dbReference type="GO" id="GO:0030694">
    <property type="term" value="C:bacterial-type flagellum basal body, rod"/>
    <property type="evidence" value="ECO:0007669"/>
    <property type="project" value="InterPro"/>
</dbReference>
<dbReference type="RefSeq" id="WP_124946853.1">
    <property type="nucleotide sequence ID" value="NZ_BHVT01000043.1"/>
</dbReference>
<organism evidence="7 8">
    <name type="scientific">Sulfurirhabdus autotrophica</name>
    <dbReference type="NCBI Taxonomy" id="1706046"/>
    <lineage>
        <taxon>Bacteria</taxon>
        <taxon>Pseudomonadati</taxon>
        <taxon>Pseudomonadota</taxon>
        <taxon>Betaproteobacteria</taxon>
        <taxon>Nitrosomonadales</taxon>
        <taxon>Sulfuricellaceae</taxon>
        <taxon>Sulfurirhabdus</taxon>
    </lineage>
</organism>
<dbReference type="NCBIfam" id="TIGR01396">
    <property type="entry name" value="FlgB"/>
    <property type="match status" value="1"/>
</dbReference>
<keyword evidence="7" id="KW-0282">Flagellum</keyword>
<dbReference type="EMBL" id="SMCO01000042">
    <property type="protein sequence ID" value="TCV78221.1"/>
    <property type="molecule type" value="Genomic_DNA"/>
</dbReference>
<dbReference type="InterPro" id="IPR006300">
    <property type="entry name" value="FlgB"/>
</dbReference>
<dbReference type="PANTHER" id="PTHR30435:SF12">
    <property type="entry name" value="FLAGELLAR BASAL BODY ROD PROTEIN FLGB"/>
    <property type="match status" value="1"/>
</dbReference>
<evidence type="ECO:0000256" key="2">
    <source>
        <dbReference type="ARBA" id="ARBA00009677"/>
    </source>
</evidence>
<evidence type="ECO:0000313" key="7">
    <source>
        <dbReference type="EMBL" id="TCV78221.1"/>
    </source>
</evidence>
<keyword evidence="8" id="KW-1185">Reference proteome</keyword>
<dbReference type="PANTHER" id="PTHR30435">
    <property type="entry name" value="FLAGELLAR PROTEIN"/>
    <property type="match status" value="1"/>
</dbReference>
<dbReference type="OrthoDB" id="9788334at2"/>
<evidence type="ECO:0000256" key="4">
    <source>
        <dbReference type="ARBA" id="ARBA00023143"/>
    </source>
</evidence>
<dbReference type="GO" id="GO:0071973">
    <property type="term" value="P:bacterial-type flagellum-dependent cell motility"/>
    <property type="evidence" value="ECO:0007669"/>
    <property type="project" value="InterPro"/>
</dbReference>
<dbReference type="Proteomes" id="UP000295367">
    <property type="component" value="Unassembled WGS sequence"/>
</dbReference>
<evidence type="ECO:0000256" key="3">
    <source>
        <dbReference type="ARBA" id="ARBA00014376"/>
    </source>
</evidence>
<comment type="function">
    <text evidence="5">Structural component of flagellum, the bacterial motility apparatus. Part of the rod structure of flagellar basal body.</text>
</comment>
<dbReference type="AlphaFoldDB" id="A0A4R3XTS8"/>
<name>A0A4R3XTS8_9PROT</name>
<comment type="caution">
    <text evidence="7">The sequence shown here is derived from an EMBL/GenBank/DDBJ whole genome shotgun (WGS) entry which is preliminary data.</text>
</comment>
<reference evidence="7 8" key="1">
    <citation type="submission" date="2019-03" db="EMBL/GenBank/DDBJ databases">
        <title>Genomic Encyclopedia of Type Strains, Phase IV (KMG-IV): sequencing the most valuable type-strain genomes for metagenomic binning, comparative biology and taxonomic classification.</title>
        <authorList>
            <person name="Goeker M."/>
        </authorList>
    </citation>
    <scope>NUCLEOTIDE SEQUENCE [LARGE SCALE GENOMIC DNA]</scope>
    <source>
        <strain evidence="7 8">DSM 100309</strain>
    </source>
</reference>
<evidence type="ECO:0000256" key="5">
    <source>
        <dbReference type="ARBA" id="ARBA00024934"/>
    </source>
</evidence>
<sequence>MSQINGIGNVTYSALPLAAENDFSSQGATQTFSAAYKLALANAALPQETAPTVNSLSSVNEAGHIPLTGLQQKEGGEEVHEIALGLRAYRQQLLASNIANADTPGYKAVDIDFQEALRISRTIVLGLAGKLLATSAGHLSHQATIRYSSIPLKYHVPQQASIDGNTVEMDVEMAKFTGNALMYQFAMDRAGGHYKEMLGLLKGLT</sequence>
<proteinExistence type="inferred from homology"/>
<gene>
    <name evidence="7" type="ORF">EDC63_1424</name>
</gene>
<keyword evidence="7" id="KW-0966">Cell projection</keyword>
<dbReference type="Pfam" id="PF00460">
    <property type="entry name" value="Flg_bb_rod"/>
    <property type="match status" value="1"/>
</dbReference>
<comment type="similarity">
    <text evidence="2">Belongs to the flagella basal body rod proteins family.</text>
</comment>